<evidence type="ECO:0000256" key="2">
    <source>
        <dbReference type="ARBA" id="ARBA00022801"/>
    </source>
</evidence>
<evidence type="ECO:0000259" key="3">
    <source>
        <dbReference type="Pfam" id="PF03959"/>
    </source>
</evidence>
<dbReference type="GO" id="GO:0005737">
    <property type="term" value="C:cytoplasm"/>
    <property type="evidence" value="ECO:0007669"/>
    <property type="project" value="TreeGrafter"/>
</dbReference>
<dbReference type="PANTHER" id="PTHR48070:SF3">
    <property type="entry name" value="ESTERASE DBAE-RELATED"/>
    <property type="match status" value="1"/>
</dbReference>
<keyword evidence="5" id="KW-1185">Reference proteome</keyword>
<feature type="domain" description="Serine hydrolase" evidence="3">
    <location>
        <begin position="20"/>
        <end position="258"/>
    </location>
</feature>
<dbReference type="AlphaFoldDB" id="A0A6A6JIK4"/>
<comment type="similarity">
    <text evidence="1">Belongs to the LovG family.</text>
</comment>
<dbReference type="InterPro" id="IPR005645">
    <property type="entry name" value="FSH-like_dom"/>
</dbReference>
<reference evidence="4" key="1">
    <citation type="journal article" date="2020" name="Stud. Mycol.">
        <title>101 Dothideomycetes genomes: a test case for predicting lifestyles and emergence of pathogens.</title>
        <authorList>
            <person name="Haridas S."/>
            <person name="Albert R."/>
            <person name="Binder M."/>
            <person name="Bloem J."/>
            <person name="Labutti K."/>
            <person name="Salamov A."/>
            <person name="Andreopoulos B."/>
            <person name="Baker S."/>
            <person name="Barry K."/>
            <person name="Bills G."/>
            <person name="Bluhm B."/>
            <person name="Cannon C."/>
            <person name="Castanera R."/>
            <person name="Culley D."/>
            <person name="Daum C."/>
            <person name="Ezra D."/>
            <person name="Gonzalez J."/>
            <person name="Henrissat B."/>
            <person name="Kuo A."/>
            <person name="Liang C."/>
            <person name="Lipzen A."/>
            <person name="Lutzoni F."/>
            <person name="Magnuson J."/>
            <person name="Mondo S."/>
            <person name="Nolan M."/>
            <person name="Ohm R."/>
            <person name="Pangilinan J."/>
            <person name="Park H.-J."/>
            <person name="Ramirez L."/>
            <person name="Alfaro M."/>
            <person name="Sun H."/>
            <person name="Tritt A."/>
            <person name="Yoshinaga Y."/>
            <person name="Zwiers L.-H."/>
            <person name="Turgeon B."/>
            <person name="Goodwin S."/>
            <person name="Spatafora J."/>
            <person name="Crous P."/>
            <person name="Grigoriev I."/>
        </authorList>
    </citation>
    <scope>NUCLEOTIDE SEQUENCE</scope>
    <source>
        <strain evidence="4">CBS 379.55</strain>
    </source>
</reference>
<dbReference type="EMBL" id="ML986497">
    <property type="protein sequence ID" value="KAF2275476.1"/>
    <property type="molecule type" value="Genomic_DNA"/>
</dbReference>
<evidence type="ECO:0000256" key="1">
    <source>
        <dbReference type="ARBA" id="ARBA00005863"/>
    </source>
</evidence>
<protein>
    <submittedName>
        <fullName evidence="4">Citrinin biosynthesis oxidoreductase-like protein CtnB</fullName>
    </submittedName>
</protein>
<accession>A0A6A6JIK4</accession>
<dbReference type="GeneID" id="54556230"/>
<dbReference type="Gene3D" id="3.40.50.1820">
    <property type="entry name" value="alpha/beta hydrolase"/>
    <property type="match status" value="1"/>
</dbReference>
<proteinExistence type="inferred from homology"/>
<keyword evidence="2" id="KW-0378">Hydrolase</keyword>
<dbReference type="GO" id="GO:0016787">
    <property type="term" value="F:hydrolase activity"/>
    <property type="evidence" value="ECO:0007669"/>
    <property type="project" value="UniProtKB-KW"/>
</dbReference>
<gene>
    <name evidence="4" type="ORF">EI97DRAFT_76305</name>
</gene>
<organism evidence="4 5">
    <name type="scientific">Westerdykella ornata</name>
    <dbReference type="NCBI Taxonomy" id="318751"/>
    <lineage>
        <taxon>Eukaryota</taxon>
        <taxon>Fungi</taxon>
        <taxon>Dikarya</taxon>
        <taxon>Ascomycota</taxon>
        <taxon>Pezizomycotina</taxon>
        <taxon>Dothideomycetes</taxon>
        <taxon>Pleosporomycetidae</taxon>
        <taxon>Pleosporales</taxon>
        <taxon>Sporormiaceae</taxon>
        <taxon>Westerdykella</taxon>
    </lineage>
</organism>
<evidence type="ECO:0000313" key="4">
    <source>
        <dbReference type="EMBL" id="KAF2275476.1"/>
    </source>
</evidence>
<sequence length="280" mass="30359">MENTYITPSASPRSGSEERNKPALLAFHGSGSNGTIHTVQLARLSRLLKQHFEIVALEAPYPSAAGPGILPFFEGCGPFKRWLPPQEKTISVDGMKRGEASGTMPPEVETLIRSTVSDIEASGGKVVGAIGFSQGTRIVAGLLKGAQVRRMAMQQGREVDADSTRWLEGFKFGLSVCGSYPPPLVPACVASIVPPGDAAAGVEEKIDIPTLHIQGKQDEWEWAGELLIAHYALGEGKSEVWRLDMGHHYPVALEENEKIYKWVLEQWTRSEGGGQVEKTV</sequence>
<evidence type="ECO:0000313" key="5">
    <source>
        <dbReference type="Proteomes" id="UP000800097"/>
    </source>
</evidence>
<dbReference type="SUPFAM" id="SSF53474">
    <property type="entry name" value="alpha/beta-Hydrolases"/>
    <property type="match status" value="1"/>
</dbReference>
<dbReference type="InterPro" id="IPR029058">
    <property type="entry name" value="AB_hydrolase_fold"/>
</dbReference>
<name>A0A6A6JIK4_WESOR</name>
<dbReference type="Pfam" id="PF03959">
    <property type="entry name" value="FSH1"/>
    <property type="match status" value="1"/>
</dbReference>
<dbReference type="PANTHER" id="PTHR48070">
    <property type="entry name" value="ESTERASE OVCA2"/>
    <property type="match status" value="1"/>
</dbReference>
<dbReference type="Proteomes" id="UP000800097">
    <property type="component" value="Unassembled WGS sequence"/>
</dbReference>
<dbReference type="OrthoDB" id="414698at2759"/>
<dbReference type="GO" id="GO:0005634">
    <property type="term" value="C:nucleus"/>
    <property type="evidence" value="ECO:0007669"/>
    <property type="project" value="TreeGrafter"/>
</dbReference>
<dbReference type="RefSeq" id="XP_033653015.1">
    <property type="nucleotide sequence ID" value="XM_033803055.1"/>
</dbReference>
<dbReference type="GO" id="GO:0044550">
    <property type="term" value="P:secondary metabolite biosynthetic process"/>
    <property type="evidence" value="ECO:0007669"/>
    <property type="project" value="TreeGrafter"/>
</dbReference>
<dbReference type="InterPro" id="IPR050593">
    <property type="entry name" value="LovG"/>
</dbReference>